<protein>
    <recommendedName>
        <fullName evidence="4">Spore coat protein</fullName>
    </recommendedName>
</protein>
<name>A0ABT9V315_9BACL</name>
<dbReference type="EMBL" id="JAUSTU010000006">
    <property type="protein sequence ID" value="MDQ0155250.1"/>
    <property type="molecule type" value="Genomic_DNA"/>
</dbReference>
<comment type="caution">
    <text evidence="2">The sequence shown here is derived from an EMBL/GenBank/DDBJ whole genome shotgun (WGS) entry which is preliminary data.</text>
</comment>
<dbReference type="RefSeq" id="WP_307149825.1">
    <property type="nucleotide sequence ID" value="NZ_JAUSTU010000006.1"/>
</dbReference>
<keyword evidence="3" id="KW-1185">Reference proteome</keyword>
<sequence length="93" mass="10717">MGEMNEKLQNLSKGLLGLHVKDVFSKKKDGLKLRNLSDDDKEKIRNLFKDLEQQVNDFVSKTKEKGTATEAEAEGKAKKTRTTLRDRVRKNKR</sequence>
<evidence type="ECO:0000313" key="2">
    <source>
        <dbReference type="EMBL" id="MDQ0155250.1"/>
    </source>
</evidence>
<proteinExistence type="predicted"/>
<feature type="region of interest" description="Disordered" evidence="1">
    <location>
        <begin position="59"/>
        <end position="93"/>
    </location>
</feature>
<feature type="compositionally biased region" description="Basic and acidic residues" evidence="1">
    <location>
        <begin position="60"/>
        <end position="77"/>
    </location>
</feature>
<organism evidence="2 3">
    <name type="scientific">Anoxybacillus andreesenii</name>
    <dbReference type="NCBI Taxonomy" id="1325932"/>
    <lineage>
        <taxon>Bacteria</taxon>
        <taxon>Bacillati</taxon>
        <taxon>Bacillota</taxon>
        <taxon>Bacilli</taxon>
        <taxon>Bacillales</taxon>
        <taxon>Anoxybacillaceae</taxon>
        <taxon>Anoxybacillus</taxon>
    </lineage>
</organism>
<accession>A0ABT9V315</accession>
<reference evidence="2 3" key="1">
    <citation type="submission" date="2023-07" db="EMBL/GenBank/DDBJ databases">
        <title>Genomic Encyclopedia of Type Strains, Phase IV (KMG-IV): sequencing the most valuable type-strain genomes for metagenomic binning, comparative biology and taxonomic classification.</title>
        <authorList>
            <person name="Goeker M."/>
        </authorList>
    </citation>
    <scope>NUCLEOTIDE SEQUENCE [LARGE SCALE GENOMIC DNA]</scope>
    <source>
        <strain evidence="2 3">DSM 23948</strain>
    </source>
</reference>
<evidence type="ECO:0000313" key="3">
    <source>
        <dbReference type="Proteomes" id="UP001231362"/>
    </source>
</evidence>
<dbReference type="Proteomes" id="UP001231362">
    <property type="component" value="Unassembled WGS sequence"/>
</dbReference>
<gene>
    <name evidence="2" type="ORF">J2S07_001555</name>
</gene>
<feature type="compositionally biased region" description="Basic residues" evidence="1">
    <location>
        <begin position="78"/>
        <end position="93"/>
    </location>
</feature>
<evidence type="ECO:0000256" key="1">
    <source>
        <dbReference type="SAM" id="MobiDB-lite"/>
    </source>
</evidence>
<evidence type="ECO:0008006" key="4">
    <source>
        <dbReference type="Google" id="ProtNLM"/>
    </source>
</evidence>